<keyword evidence="5" id="KW-1185">Reference proteome</keyword>
<dbReference type="InterPro" id="IPR007492">
    <property type="entry name" value="LytTR_DNA-bd_dom"/>
</dbReference>
<dbReference type="InterPro" id="IPR001789">
    <property type="entry name" value="Sig_transdc_resp-reg_receiver"/>
</dbReference>
<dbReference type="SUPFAM" id="SSF52172">
    <property type="entry name" value="CheY-like"/>
    <property type="match status" value="1"/>
</dbReference>
<dbReference type="GO" id="GO:0000160">
    <property type="term" value="P:phosphorelay signal transduction system"/>
    <property type="evidence" value="ECO:0007669"/>
    <property type="project" value="InterPro"/>
</dbReference>
<dbReference type="PROSITE" id="PS50110">
    <property type="entry name" value="RESPONSE_REGULATORY"/>
    <property type="match status" value="1"/>
</dbReference>
<feature type="domain" description="Response regulatory" evidence="2">
    <location>
        <begin position="6"/>
        <end position="122"/>
    </location>
</feature>
<dbReference type="Proteomes" id="UP000003094">
    <property type="component" value="Unassembled WGS sequence"/>
</dbReference>
<sequence length="245" mass="28329">MYESKLELLLVGDIEQSDILQLLLENIPNVKIVGTANSAKDYMDTLLREQNINAVFLGHNVNTEWNAIEAYHLLRLRGRMVPTILITNQTLPATYVADLGMIDILEAPFTFERVKQGIDKQRWSIKQTQFMSSGGLFVPVVSNDIQLYTPNEILFIESINRIVYVHTSQEQLESKISIKLYENYLLFHDFVLTHRSCLINLNQVQEIRENTVHFKHSNQTAVITDDKKASFTKQFQVFLNKRARN</sequence>
<dbReference type="RefSeq" id="WP_006207269.1">
    <property type="nucleotide sequence ID" value="NZ_ADHJ01000001.1"/>
</dbReference>
<feature type="domain" description="HTH LytTR-type" evidence="3">
    <location>
        <begin position="150"/>
        <end position="208"/>
    </location>
</feature>
<evidence type="ECO:0000256" key="1">
    <source>
        <dbReference type="PROSITE-ProRule" id="PRU00169"/>
    </source>
</evidence>
<organism evidence="4 5">
    <name type="scientific">Paenibacillus vortex V453</name>
    <dbReference type="NCBI Taxonomy" id="715225"/>
    <lineage>
        <taxon>Bacteria</taxon>
        <taxon>Bacillati</taxon>
        <taxon>Bacillota</taxon>
        <taxon>Bacilli</taxon>
        <taxon>Bacillales</taxon>
        <taxon>Paenibacillaceae</taxon>
        <taxon>Paenibacillus</taxon>
    </lineage>
</organism>
<dbReference type="Gene3D" id="3.40.50.2300">
    <property type="match status" value="1"/>
</dbReference>
<dbReference type="PROSITE" id="PS50930">
    <property type="entry name" value="HTH_LYTTR"/>
    <property type="match status" value="1"/>
</dbReference>
<comment type="caution">
    <text evidence="4">The sequence shown here is derived from an EMBL/GenBank/DDBJ whole genome shotgun (WGS) entry which is preliminary data.</text>
</comment>
<dbReference type="InterPro" id="IPR011006">
    <property type="entry name" value="CheY-like_superfamily"/>
</dbReference>
<comment type="caution">
    <text evidence="1">Lacks conserved residue(s) required for the propagation of feature annotation.</text>
</comment>
<evidence type="ECO:0000313" key="4">
    <source>
        <dbReference type="EMBL" id="EFU43850.1"/>
    </source>
</evidence>
<evidence type="ECO:0000313" key="5">
    <source>
        <dbReference type="Proteomes" id="UP000003094"/>
    </source>
</evidence>
<dbReference type="EMBL" id="ADHJ01000001">
    <property type="protein sequence ID" value="EFU43850.1"/>
    <property type="molecule type" value="Genomic_DNA"/>
</dbReference>
<dbReference type="SMART" id="SM00850">
    <property type="entry name" value="LytTR"/>
    <property type="match status" value="1"/>
</dbReference>
<evidence type="ECO:0000259" key="2">
    <source>
        <dbReference type="PROSITE" id="PS50110"/>
    </source>
</evidence>
<dbReference type="KEGG" id="pvo:PVOR_01525"/>
<evidence type="ECO:0000259" key="3">
    <source>
        <dbReference type="PROSITE" id="PS50930"/>
    </source>
</evidence>
<reference evidence="4 5" key="1">
    <citation type="journal article" date="2010" name="BMC Genomics">
        <title>Genome sequence of the pattern forming Paenibacillus vortex bacterium reveals potential for thriving in complex environments.</title>
        <authorList>
            <person name="Sirota-Madi A."/>
            <person name="Olender T."/>
            <person name="Helman Y."/>
            <person name="Ingham C."/>
            <person name="Brainis I."/>
            <person name="Roth D."/>
            <person name="Hagi E."/>
            <person name="Brodsky L."/>
            <person name="Leshkowitz D."/>
            <person name="Galatenko V."/>
            <person name="Nikolaev V."/>
            <person name="Mugasimangalam R.C."/>
            <person name="Bransburg-Zabary S."/>
            <person name="Gutnick D.L."/>
            <person name="Lancet D."/>
            <person name="Ben-Jacob E."/>
        </authorList>
    </citation>
    <scope>NUCLEOTIDE SEQUENCE [LARGE SCALE GENOMIC DNA]</scope>
    <source>
        <strain evidence="4 5">V453</strain>
    </source>
</reference>
<dbReference type="GO" id="GO:0003677">
    <property type="term" value="F:DNA binding"/>
    <property type="evidence" value="ECO:0007669"/>
    <property type="project" value="InterPro"/>
</dbReference>
<dbReference type="Gene3D" id="2.40.50.1020">
    <property type="entry name" value="LytTr DNA-binding domain"/>
    <property type="match status" value="1"/>
</dbReference>
<protein>
    <submittedName>
        <fullName evidence="4">LuxR family two-component response regulator</fullName>
    </submittedName>
</protein>
<name>A0A2R9T2V7_9BACL</name>
<gene>
    <name evidence="4" type="ORF">PVOR_01525</name>
</gene>
<dbReference type="Pfam" id="PF04397">
    <property type="entry name" value="LytTR"/>
    <property type="match status" value="1"/>
</dbReference>
<proteinExistence type="predicted"/>
<accession>A0A2R9T2V7</accession>
<dbReference type="AlphaFoldDB" id="A0A2R9T2V7"/>